<evidence type="ECO:0000313" key="2">
    <source>
        <dbReference type="EMBL" id="MDO9714233.1"/>
    </source>
</evidence>
<accession>A0ABT9EE34</accession>
<dbReference type="Proteomes" id="UP001243009">
    <property type="component" value="Unassembled WGS sequence"/>
</dbReference>
<evidence type="ECO:0000256" key="1">
    <source>
        <dbReference type="ARBA" id="ARBA00044755"/>
    </source>
</evidence>
<name>A0ABT9EE34_9PROT</name>
<comment type="similarity">
    <text evidence="1">Belongs to the bactofilin family.</text>
</comment>
<reference evidence="2 3" key="1">
    <citation type="submission" date="2023-08" db="EMBL/GenBank/DDBJ databases">
        <title>The draft genome sequence of Paracraurococcus sp. LOR1-02.</title>
        <authorList>
            <person name="Kingkaew E."/>
            <person name="Tanasupawat S."/>
        </authorList>
    </citation>
    <scope>NUCLEOTIDE SEQUENCE [LARGE SCALE GENOMIC DNA]</scope>
    <source>
        <strain evidence="2 3">LOR1-02</strain>
    </source>
</reference>
<dbReference type="RefSeq" id="WP_305109071.1">
    <property type="nucleotide sequence ID" value="NZ_JAUTWS010000190.1"/>
</dbReference>
<dbReference type="InterPro" id="IPR007607">
    <property type="entry name" value="BacA/B"/>
</dbReference>
<comment type="caution">
    <text evidence="2">The sequence shown here is derived from an EMBL/GenBank/DDBJ whole genome shotgun (WGS) entry which is preliminary data.</text>
</comment>
<sequence length="223" mass="23038">MLRLAKLVQHEPIVTYEQFDLSREEEEAFDLAPVPAPAASTPAPAADTLVSGVMLIAAGGTIEGKVTTTSHVRIAGTLRGRLEADSVFIARGGSVDGEVEARTVHVEGQLRGSVTAAEIEILSGAVVEAELTYDDIDIARGARVTGLHRRREVPPPEPPVLALGSEGEAETIRLGVTDEAEQALQALAAVAHAAAAAAAELAGGSAVSLTELEEELRAAGAKI</sequence>
<dbReference type="EMBL" id="JAUTWS010000190">
    <property type="protein sequence ID" value="MDO9714233.1"/>
    <property type="molecule type" value="Genomic_DNA"/>
</dbReference>
<keyword evidence="3" id="KW-1185">Reference proteome</keyword>
<dbReference type="PANTHER" id="PTHR35024:SF4">
    <property type="entry name" value="POLYMER-FORMING CYTOSKELETAL PROTEIN"/>
    <property type="match status" value="1"/>
</dbReference>
<dbReference type="PANTHER" id="PTHR35024">
    <property type="entry name" value="HYPOTHETICAL CYTOSOLIC PROTEIN"/>
    <property type="match status" value="1"/>
</dbReference>
<proteinExistence type="inferred from homology"/>
<organism evidence="2 3">
    <name type="scientific">Paracraurococcus lichenis</name>
    <dbReference type="NCBI Taxonomy" id="3064888"/>
    <lineage>
        <taxon>Bacteria</taxon>
        <taxon>Pseudomonadati</taxon>
        <taxon>Pseudomonadota</taxon>
        <taxon>Alphaproteobacteria</taxon>
        <taxon>Acetobacterales</taxon>
        <taxon>Roseomonadaceae</taxon>
        <taxon>Paracraurococcus</taxon>
    </lineage>
</organism>
<gene>
    <name evidence="2" type="ORF">Q7A36_38430</name>
</gene>
<protein>
    <submittedName>
        <fullName evidence="2">Polymer-forming cytoskeletal protein</fullName>
    </submittedName>
</protein>
<dbReference type="Pfam" id="PF04519">
    <property type="entry name" value="Bactofilin"/>
    <property type="match status" value="1"/>
</dbReference>
<evidence type="ECO:0000313" key="3">
    <source>
        <dbReference type="Proteomes" id="UP001243009"/>
    </source>
</evidence>